<dbReference type="GO" id="GO:0003676">
    <property type="term" value="F:nucleic acid binding"/>
    <property type="evidence" value="ECO:0007669"/>
    <property type="project" value="InterPro"/>
</dbReference>
<dbReference type="OrthoDB" id="127176at2759"/>
<protein>
    <submittedName>
        <fullName evidence="2">Unnamed protein product</fullName>
    </submittedName>
</protein>
<dbReference type="InterPro" id="IPR004875">
    <property type="entry name" value="DDE_SF_endonuclease_dom"/>
</dbReference>
<name>A0A9W6WWM3_9STRA</name>
<evidence type="ECO:0000313" key="2">
    <source>
        <dbReference type="EMBL" id="GMF19146.1"/>
    </source>
</evidence>
<proteinExistence type="predicted"/>
<evidence type="ECO:0000313" key="3">
    <source>
        <dbReference type="Proteomes" id="UP001165121"/>
    </source>
</evidence>
<reference evidence="2" key="1">
    <citation type="submission" date="2023-04" db="EMBL/GenBank/DDBJ databases">
        <title>Phytophthora fragariaefolia NBRC 109709.</title>
        <authorList>
            <person name="Ichikawa N."/>
            <person name="Sato H."/>
            <person name="Tonouchi N."/>
        </authorList>
    </citation>
    <scope>NUCLEOTIDE SEQUENCE</scope>
    <source>
        <strain evidence="2">NBRC 109709</strain>
    </source>
</reference>
<evidence type="ECO:0000259" key="1">
    <source>
        <dbReference type="Pfam" id="PF03184"/>
    </source>
</evidence>
<keyword evidence="3" id="KW-1185">Reference proteome</keyword>
<dbReference type="AlphaFoldDB" id="A0A9W6WWM3"/>
<organism evidence="2 3">
    <name type="scientific">Phytophthora fragariaefolia</name>
    <dbReference type="NCBI Taxonomy" id="1490495"/>
    <lineage>
        <taxon>Eukaryota</taxon>
        <taxon>Sar</taxon>
        <taxon>Stramenopiles</taxon>
        <taxon>Oomycota</taxon>
        <taxon>Peronosporomycetes</taxon>
        <taxon>Peronosporales</taxon>
        <taxon>Peronosporaceae</taxon>
        <taxon>Phytophthora</taxon>
    </lineage>
</organism>
<feature type="domain" description="DDE-1" evidence="1">
    <location>
        <begin position="54"/>
        <end position="170"/>
    </location>
</feature>
<comment type="caution">
    <text evidence="2">The sequence shown here is derived from an EMBL/GenBank/DDBJ whole genome shotgun (WGS) entry which is preliminary data.</text>
</comment>
<gene>
    <name evidence="2" type="ORF">Pfra01_000190400</name>
</gene>
<dbReference type="Pfam" id="PF03184">
    <property type="entry name" value="DDE_1"/>
    <property type="match status" value="1"/>
</dbReference>
<accession>A0A9W6WWM3</accession>
<dbReference type="EMBL" id="BSXT01000147">
    <property type="protein sequence ID" value="GMF19146.1"/>
    <property type="molecule type" value="Genomic_DNA"/>
</dbReference>
<sequence length="189" mass="21455">MSPTWFWALKDRKDPARIVKLTEHKGYMADVLTIRRDGKIGGGIKRDELPTYPPGYCYTVQEHGWMDATGWKYFVQNLLKYAFDGPLPFNNFDCHVSEEKHRVVAEKANATVVPLQPNTTAVCQPLDVGVMGPLKAKFRAKFRGVSGGTATEKRLRAIKSTIAVWKELEETTVFRSFEKAIPRYSEVMV</sequence>
<dbReference type="Proteomes" id="UP001165121">
    <property type="component" value="Unassembled WGS sequence"/>
</dbReference>